<keyword evidence="18" id="KW-1185">Reference proteome</keyword>
<feature type="compositionally biased region" description="Polar residues" evidence="14">
    <location>
        <begin position="230"/>
        <end position="251"/>
    </location>
</feature>
<feature type="region of interest" description="Disordered" evidence="14">
    <location>
        <begin position="270"/>
        <end position="307"/>
    </location>
</feature>
<evidence type="ECO:0000313" key="18">
    <source>
        <dbReference type="Proteomes" id="UP001431209"/>
    </source>
</evidence>
<evidence type="ECO:0000313" key="17">
    <source>
        <dbReference type="EMBL" id="KAL0481628.1"/>
    </source>
</evidence>
<comment type="caution">
    <text evidence="17">The sequence shown here is derived from an EMBL/GenBank/DDBJ whole genome shotgun (WGS) entry which is preliminary data.</text>
</comment>
<gene>
    <name evidence="17" type="ORF">AKO1_012456</name>
</gene>
<evidence type="ECO:0000256" key="2">
    <source>
        <dbReference type="ARBA" id="ARBA00006833"/>
    </source>
</evidence>
<evidence type="ECO:0000256" key="8">
    <source>
        <dbReference type="ARBA" id="ARBA00022824"/>
    </source>
</evidence>
<evidence type="ECO:0000256" key="9">
    <source>
        <dbReference type="ARBA" id="ARBA00022837"/>
    </source>
</evidence>
<keyword evidence="7 16" id="KW-0732">Signal</keyword>
<evidence type="ECO:0000256" key="3">
    <source>
        <dbReference type="ARBA" id="ARBA00016584"/>
    </source>
</evidence>
<dbReference type="EMBL" id="JAOPGA020000780">
    <property type="protein sequence ID" value="KAL0481628.1"/>
    <property type="molecule type" value="Genomic_DNA"/>
</dbReference>
<evidence type="ECO:0000256" key="11">
    <source>
        <dbReference type="ARBA" id="ARBA00023065"/>
    </source>
</evidence>
<dbReference type="Pfam" id="PF06682">
    <property type="entry name" value="SARAF"/>
    <property type="match status" value="1"/>
</dbReference>
<evidence type="ECO:0000256" key="6">
    <source>
        <dbReference type="ARBA" id="ARBA00022692"/>
    </source>
</evidence>
<keyword evidence="5" id="KW-0109">Calcium transport</keyword>
<feature type="transmembrane region" description="Helical" evidence="15">
    <location>
        <begin position="171"/>
        <end position="192"/>
    </location>
</feature>
<feature type="compositionally biased region" description="Low complexity" evidence="14">
    <location>
        <begin position="198"/>
        <end position="211"/>
    </location>
</feature>
<proteinExistence type="inferred from homology"/>
<evidence type="ECO:0000256" key="5">
    <source>
        <dbReference type="ARBA" id="ARBA00022568"/>
    </source>
</evidence>
<dbReference type="PANTHER" id="PTHR15929:SF0">
    <property type="entry name" value="STORE-OPERATED CALCIUM ENTRY-ASSOCIATED REGULATORY FACTOR"/>
    <property type="match status" value="1"/>
</dbReference>
<dbReference type="GO" id="GO:2001256">
    <property type="term" value="P:regulation of store-operated calcium entry"/>
    <property type="evidence" value="ECO:0007669"/>
    <property type="project" value="InterPro"/>
</dbReference>
<evidence type="ECO:0000256" key="10">
    <source>
        <dbReference type="ARBA" id="ARBA00022989"/>
    </source>
</evidence>
<keyword evidence="11" id="KW-0406">Ion transport</keyword>
<evidence type="ECO:0000256" key="14">
    <source>
        <dbReference type="SAM" id="MobiDB-lite"/>
    </source>
</evidence>
<evidence type="ECO:0000256" key="13">
    <source>
        <dbReference type="ARBA" id="ARBA00031116"/>
    </source>
</evidence>
<feature type="chain" id="PRO_5043419241" description="Store-operated calcium entry-associated regulatory factor" evidence="16">
    <location>
        <begin position="25"/>
        <end position="307"/>
    </location>
</feature>
<organism evidence="17 18">
    <name type="scientific">Acrasis kona</name>
    <dbReference type="NCBI Taxonomy" id="1008807"/>
    <lineage>
        <taxon>Eukaryota</taxon>
        <taxon>Discoba</taxon>
        <taxon>Heterolobosea</taxon>
        <taxon>Tetramitia</taxon>
        <taxon>Eutetramitia</taxon>
        <taxon>Acrasidae</taxon>
        <taxon>Acrasis</taxon>
    </lineage>
</organism>
<keyword evidence="6 15" id="KW-0812">Transmembrane</keyword>
<keyword evidence="12 15" id="KW-0472">Membrane</keyword>
<keyword evidence="10 15" id="KW-1133">Transmembrane helix</keyword>
<evidence type="ECO:0000256" key="4">
    <source>
        <dbReference type="ARBA" id="ARBA00022448"/>
    </source>
</evidence>
<protein>
    <recommendedName>
        <fullName evidence="3">Store-operated calcium entry-associated regulatory factor</fullName>
    </recommendedName>
    <alternativeName>
        <fullName evidence="13">Transmembrane protein 66</fullName>
    </alternativeName>
</protein>
<dbReference type="GO" id="GO:0006816">
    <property type="term" value="P:calcium ion transport"/>
    <property type="evidence" value="ECO:0007669"/>
    <property type="project" value="UniProtKB-KW"/>
</dbReference>
<keyword evidence="8" id="KW-0256">Endoplasmic reticulum</keyword>
<accession>A0AAW2YXT5</accession>
<comment type="similarity">
    <text evidence="2">Belongs to the SARAF family.</text>
</comment>
<evidence type="ECO:0000256" key="1">
    <source>
        <dbReference type="ARBA" id="ARBA00004115"/>
    </source>
</evidence>
<dbReference type="InterPro" id="IPR009567">
    <property type="entry name" value="SARAF"/>
</dbReference>
<evidence type="ECO:0000256" key="7">
    <source>
        <dbReference type="ARBA" id="ARBA00022729"/>
    </source>
</evidence>
<sequence>MTSKRPTLVLALILLSTLYTLAHAQWFAPDPFKNNRNQDPGAPGPDAVHISKIAVLTLNKNQYTTHKRTSAVPQLKCVGGSARGQYSPTTVQCINKGSDGTSVNWKCDAEMSKKYSFGRLNVQCEGYRYAGDEWVLKGSCGLEYELEYSGKGRNNKYDRAPLYAENEEGSALSVFTIIALVLLVVFIYRCCIAGPSTDSTFRPTSTSSSSSHPNMYPNASAPPFNPDYMASNSHQNKYTPYTQHETSTNSGPGFWTGAAVGSAAGFMAGRHTAPRTESTWTNHSSHTSYDDDSDTRETSGFATTSSR</sequence>
<keyword evidence="4" id="KW-0813">Transport</keyword>
<feature type="compositionally biased region" description="Polar residues" evidence="14">
    <location>
        <begin position="298"/>
        <end position="307"/>
    </location>
</feature>
<name>A0AAW2YXT5_9EUKA</name>
<evidence type="ECO:0000256" key="12">
    <source>
        <dbReference type="ARBA" id="ARBA00023136"/>
    </source>
</evidence>
<dbReference type="GO" id="GO:0005789">
    <property type="term" value="C:endoplasmic reticulum membrane"/>
    <property type="evidence" value="ECO:0007669"/>
    <property type="project" value="UniProtKB-SubCell"/>
</dbReference>
<evidence type="ECO:0000256" key="16">
    <source>
        <dbReference type="SAM" id="SignalP"/>
    </source>
</evidence>
<comment type="subcellular location">
    <subcellularLocation>
        <location evidence="1">Endoplasmic reticulum membrane</location>
        <topology evidence="1">Single-pass type I membrane protein</topology>
    </subcellularLocation>
</comment>
<dbReference type="PANTHER" id="PTHR15929">
    <property type="entry name" value="STORE-OPERATED CALCIUM ENTRY-ASSOCIATED REGULATORY FACTOR"/>
    <property type="match status" value="1"/>
</dbReference>
<keyword evidence="9" id="KW-0106">Calcium</keyword>
<dbReference type="Proteomes" id="UP001431209">
    <property type="component" value="Unassembled WGS sequence"/>
</dbReference>
<evidence type="ECO:0000256" key="15">
    <source>
        <dbReference type="SAM" id="Phobius"/>
    </source>
</evidence>
<reference evidence="17 18" key="1">
    <citation type="submission" date="2024-03" db="EMBL/GenBank/DDBJ databases">
        <title>The Acrasis kona genome and developmental transcriptomes reveal deep origins of eukaryotic multicellular pathways.</title>
        <authorList>
            <person name="Sheikh S."/>
            <person name="Fu C.-J."/>
            <person name="Brown M.W."/>
            <person name="Baldauf S.L."/>
        </authorList>
    </citation>
    <scope>NUCLEOTIDE SEQUENCE [LARGE SCALE GENOMIC DNA]</scope>
    <source>
        <strain evidence="17 18">ATCC MYA-3509</strain>
    </source>
</reference>
<feature type="region of interest" description="Disordered" evidence="14">
    <location>
        <begin position="198"/>
        <end position="252"/>
    </location>
</feature>
<feature type="signal peptide" evidence="16">
    <location>
        <begin position="1"/>
        <end position="24"/>
    </location>
</feature>
<dbReference type="AlphaFoldDB" id="A0AAW2YXT5"/>